<sequence>MCGGISAALGLGGAATPATTAAYHCGRLLSYTLLGAAAGTLAATPDVAGWTLALRYLAALLLIAMGLYIGNWWFGLQWLERGGAFLWRPLQRLAAPLLPLRRPREALALGLCWGVMPCGLIYSALALAATRQSTLDGAATMLSFGAGTLPAMLLVSVGATRLQALLRSRGMRRAIALLLIAGGLWSLATTASHSEHLLHAKASQHHH</sequence>
<dbReference type="Proteomes" id="UP000321933">
    <property type="component" value="Unassembled WGS sequence"/>
</dbReference>
<dbReference type="OrthoDB" id="9798690at2"/>
<feature type="transmembrane region" description="Helical" evidence="1">
    <location>
        <begin position="174"/>
        <end position="191"/>
    </location>
</feature>
<dbReference type="AlphaFoldDB" id="A0A5C8ZTM4"/>
<dbReference type="EMBL" id="VRYZ01000004">
    <property type="protein sequence ID" value="TXS91815.1"/>
    <property type="molecule type" value="Genomic_DNA"/>
</dbReference>
<comment type="caution">
    <text evidence="3">The sequence shown here is derived from an EMBL/GenBank/DDBJ whole genome shotgun (WGS) entry which is preliminary data.</text>
</comment>
<organism evidence="3 4">
    <name type="scientific">Parahaliea aestuarii</name>
    <dbReference type="NCBI Taxonomy" id="1852021"/>
    <lineage>
        <taxon>Bacteria</taxon>
        <taxon>Pseudomonadati</taxon>
        <taxon>Pseudomonadota</taxon>
        <taxon>Gammaproteobacteria</taxon>
        <taxon>Cellvibrionales</taxon>
        <taxon>Halieaceae</taxon>
        <taxon>Parahaliea</taxon>
    </lineage>
</organism>
<keyword evidence="1" id="KW-0472">Membrane</keyword>
<reference evidence="3 4" key="1">
    <citation type="submission" date="2019-08" db="EMBL/GenBank/DDBJ databases">
        <title>Parahaliea maris sp. nov., isolated from the surface seawater.</title>
        <authorList>
            <person name="Liu Y."/>
        </authorList>
    </citation>
    <scope>NUCLEOTIDE SEQUENCE [LARGE SCALE GENOMIC DNA]</scope>
    <source>
        <strain evidence="3 4">S2-26</strain>
    </source>
</reference>
<accession>A0A5C8ZTM4</accession>
<evidence type="ECO:0000313" key="3">
    <source>
        <dbReference type="EMBL" id="TXS91815.1"/>
    </source>
</evidence>
<keyword evidence="1" id="KW-0812">Transmembrane</keyword>
<evidence type="ECO:0000256" key="1">
    <source>
        <dbReference type="SAM" id="Phobius"/>
    </source>
</evidence>
<evidence type="ECO:0000313" key="4">
    <source>
        <dbReference type="Proteomes" id="UP000321933"/>
    </source>
</evidence>
<proteinExistence type="predicted"/>
<name>A0A5C8ZTM4_9GAMM</name>
<feature type="domain" description="Urease accessory protein UreH-like transmembrane" evidence="2">
    <location>
        <begin position="1"/>
        <end position="185"/>
    </location>
</feature>
<keyword evidence="1" id="KW-1133">Transmembrane helix</keyword>
<keyword evidence="4" id="KW-1185">Reference proteome</keyword>
<dbReference type="InterPro" id="IPR039447">
    <property type="entry name" value="UreH-like_TM_dom"/>
</dbReference>
<dbReference type="PANTHER" id="PTHR42208:SF1">
    <property type="entry name" value="HEAVY METAL TRANSPORTER"/>
    <property type="match status" value="1"/>
</dbReference>
<feature type="transmembrane region" description="Helical" evidence="1">
    <location>
        <begin position="53"/>
        <end position="74"/>
    </location>
</feature>
<protein>
    <submittedName>
        <fullName evidence="3">Sulfite exporter TauE/SafE family protein</fullName>
    </submittedName>
</protein>
<feature type="transmembrane region" description="Helical" evidence="1">
    <location>
        <begin position="106"/>
        <end position="129"/>
    </location>
</feature>
<feature type="transmembrane region" description="Helical" evidence="1">
    <location>
        <begin position="141"/>
        <end position="162"/>
    </location>
</feature>
<dbReference type="PANTHER" id="PTHR42208">
    <property type="entry name" value="HEAVY METAL TRANSPORTER-RELATED"/>
    <property type="match status" value="1"/>
</dbReference>
<dbReference type="Pfam" id="PF13386">
    <property type="entry name" value="DsbD_2"/>
    <property type="match status" value="1"/>
</dbReference>
<gene>
    <name evidence="3" type="ORF">FVW59_09800</name>
</gene>
<evidence type="ECO:0000259" key="2">
    <source>
        <dbReference type="Pfam" id="PF13386"/>
    </source>
</evidence>